<evidence type="ECO:0000313" key="3">
    <source>
        <dbReference type="Proteomes" id="UP000078595"/>
    </source>
</evidence>
<reference evidence="2" key="3">
    <citation type="submission" date="2024-02" db="EMBL/GenBank/DDBJ databases">
        <title>Comparative genomics of Cryptococcus and Kwoniella reveals pathogenesis evolution and contrasting modes of karyotype evolution via chromosome fusion or intercentromeric recombination.</title>
        <authorList>
            <person name="Coelho M.A."/>
            <person name="David-Palma M."/>
            <person name="Shea T."/>
            <person name="Bowers K."/>
            <person name="McGinley-Smith S."/>
            <person name="Mohammad A.W."/>
            <person name="Gnirke A."/>
            <person name="Yurkov A.M."/>
            <person name="Nowrousian M."/>
            <person name="Sun S."/>
            <person name="Cuomo C.A."/>
            <person name="Heitman J."/>
        </authorList>
    </citation>
    <scope>NUCLEOTIDE SEQUENCE</scope>
    <source>
        <strain evidence="2">CBS 10117</strain>
    </source>
</reference>
<evidence type="ECO:0000313" key="2">
    <source>
        <dbReference type="EMBL" id="WWC58842.1"/>
    </source>
</evidence>
<sequence>MSARILLEHLGRSTDGLTFRITSSDGHSEDVFIAREHLPPNLDLSDCTKDSGLDFAITKTSRPNLLFDIKSVPARQGETIVDTQNPRARTNAESRWKHYWQGCAAVWASLYLLSLSSRSGVSHQASAQREWASEVSHGLVQAAEAGLPNCTRFDVHADGSNPYVTLRSIEGKIFCFDQETKAWKNLVEDDGFFAFSDK</sequence>
<dbReference type="RefSeq" id="XP_018267409.1">
    <property type="nucleotide sequence ID" value="XM_018404755.1"/>
</dbReference>
<dbReference type="Proteomes" id="UP000078595">
    <property type="component" value="Chromosome 1"/>
</dbReference>
<dbReference type="GeneID" id="28965094"/>
<evidence type="ECO:0000313" key="1">
    <source>
        <dbReference type="EMBL" id="OBR89567.1"/>
    </source>
</evidence>
<gene>
    <name evidence="1" type="ORF">I303_01395</name>
    <name evidence="2" type="ORF">I303_101386</name>
</gene>
<name>A0A1A6AHL9_9TREE</name>
<organism evidence="1">
    <name type="scientific">Kwoniella dejecticola CBS 10117</name>
    <dbReference type="NCBI Taxonomy" id="1296121"/>
    <lineage>
        <taxon>Eukaryota</taxon>
        <taxon>Fungi</taxon>
        <taxon>Dikarya</taxon>
        <taxon>Basidiomycota</taxon>
        <taxon>Agaricomycotina</taxon>
        <taxon>Tremellomycetes</taxon>
        <taxon>Tremellales</taxon>
        <taxon>Cryptococcaceae</taxon>
        <taxon>Kwoniella</taxon>
    </lineage>
</organism>
<keyword evidence="3" id="KW-1185">Reference proteome</keyword>
<proteinExistence type="predicted"/>
<accession>A0A1A6AHL9</accession>
<dbReference type="KEGG" id="kdj:28965094"/>
<reference evidence="1" key="1">
    <citation type="submission" date="2013-07" db="EMBL/GenBank/DDBJ databases">
        <title>The Genome Sequence of Cryptococcus dejecticola CBS10117.</title>
        <authorList>
            <consortium name="The Broad Institute Genome Sequencing Platform"/>
            <person name="Cuomo C."/>
            <person name="Litvintseva A."/>
            <person name="Chen Y."/>
            <person name="Heitman J."/>
            <person name="Sun S."/>
            <person name="Springer D."/>
            <person name="Dromer F."/>
            <person name="Young S.K."/>
            <person name="Zeng Q."/>
            <person name="Gargeya S."/>
            <person name="Fitzgerald M."/>
            <person name="Abouelleil A."/>
            <person name="Alvarado L."/>
            <person name="Berlin A.M."/>
            <person name="Chapman S.B."/>
            <person name="Dewar J."/>
            <person name="Goldberg J."/>
            <person name="Griggs A."/>
            <person name="Gujja S."/>
            <person name="Hansen M."/>
            <person name="Howarth C."/>
            <person name="Imamovic A."/>
            <person name="Larimer J."/>
            <person name="McCowan C."/>
            <person name="Murphy C."/>
            <person name="Pearson M."/>
            <person name="Priest M."/>
            <person name="Roberts A."/>
            <person name="Saif S."/>
            <person name="Shea T."/>
            <person name="Sykes S."/>
            <person name="Wortman J."/>
            <person name="Nusbaum C."/>
            <person name="Birren B."/>
        </authorList>
    </citation>
    <scope>NUCLEOTIDE SEQUENCE [LARGE SCALE GENOMIC DNA]</scope>
    <source>
        <strain evidence="1">CBS 10117</strain>
    </source>
</reference>
<protein>
    <submittedName>
        <fullName evidence="1">Uncharacterized protein</fullName>
    </submittedName>
</protein>
<dbReference type="EMBL" id="CP144530">
    <property type="protein sequence ID" value="WWC58842.1"/>
    <property type="molecule type" value="Genomic_DNA"/>
</dbReference>
<dbReference type="VEuPathDB" id="FungiDB:I303_01395"/>
<dbReference type="EMBL" id="KI894027">
    <property type="protein sequence ID" value="OBR89567.1"/>
    <property type="molecule type" value="Genomic_DNA"/>
</dbReference>
<reference evidence="2" key="2">
    <citation type="submission" date="2013-07" db="EMBL/GenBank/DDBJ databases">
        <authorList>
            <consortium name="The Broad Institute Genome Sequencing Platform"/>
            <person name="Cuomo C."/>
            <person name="Litvintseva A."/>
            <person name="Chen Y."/>
            <person name="Heitman J."/>
            <person name="Sun S."/>
            <person name="Springer D."/>
            <person name="Dromer F."/>
            <person name="Young S.K."/>
            <person name="Zeng Q."/>
            <person name="Gargeya S."/>
            <person name="Fitzgerald M."/>
            <person name="Abouelleil A."/>
            <person name="Alvarado L."/>
            <person name="Berlin A.M."/>
            <person name="Chapman S.B."/>
            <person name="Dewar J."/>
            <person name="Goldberg J."/>
            <person name="Griggs A."/>
            <person name="Gujja S."/>
            <person name="Hansen M."/>
            <person name="Howarth C."/>
            <person name="Imamovic A."/>
            <person name="Larimer J."/>
            <person name="McCowan C."/>
            <person name="Murphy C."/>
            <person name="Pearson M."/>
            <person name="Priest M."/>
            <person name="Roberts A."/>
            <person name="Saif S."/>
            <person name="Shea T."/>
            <person name="Sykes S."/>
            <person name="Wortman J."/>
            <person name="Nusbaum C."/>
            <person name="Birren B."/>
        </authorList>
    </citation>
    <scope>NUCLEOTIDE SEQUENCE</scope>
    <source>
        <strain evidence="2">CBS 10117</strain>
    </source>
</reference>
<dbReference type="AlphaFoldDB" id="A0A1A6AHL9"/>